<dbReference type="PROSITE" id="PS00455">
    <property type="entry name" value="AMP_BINDING"/>
    <property type="match status" value="1"/>
</dbReference>
<organism evidence="3 4">
    <name type="scientific">Pseudoclavibacter caeni</name>
    <dbReference type="NCBI Taxonomy" id="908846"/>
    <lineage>
        <taxon>Bacteria</taxon>
        <taxon>Bacillati</taxon>
        <taxon>Actinomycetota</taxon>
        <taxon>Actinomycetes</taxon>
        <taxon>Micrococcales</taxon>
        <taxon>Microbacteriaceae</taxon>
        <taxon>Pseudoclavibacter</taxon>
    </lineage>
</organism>
<dbReference type="CDD" id="cd05936">
    <property type="entry name" value="FC-FACS_FadD_like"/>
    <property type="match status" value="1"/>
</dbReference>
<dbReference type="InterPro" id="IPR025110">
    <property type="entry name" value="AMP-bd_C"/>
</dbReference>
<evidence type="ECO:0000259" key="2">
    <source>
        <dbReference type="Pfam" id="PF13193"/>
    </source>
</evidence>
<evidence type="ECO:0000313" key="4">
    <source>
        <dbReference type="Proteomes" id="UP000481339"/>
    </source>
</evidence>
<dbReference type="EMBL" id="WBKA01000004">
    <property type="protein sequence ID" value="KAB1631972.1"/>
    <property type="molecule type" value="Genomic_DNA"/>
</dbReference>
<evidence type="ECO:0000313" key="3">
    <source>
        <dbReference type="EMBL" id="KAB1631972.1"/>
    </source>
</evidence>
<sequence>MPHSRPWTAAYAPGVPADIPPVTDTLVHAFERSVREHGARTATDFLGGTLSYRDLGEQVHAIAQALADLGVRRGDRVALALPNCPQHVVAFYAVLRIGGIVVEHNPQYTAAELAVQFANHQARVAIVWDAVCDTIAGFDRSARPDHVIAVDITRALPRRTRLALRLPVPRARALRRAMTITPSTPVLRWEALVRDTAPLAATTPLPVPEDVAVLQYTSGTTGAPKAAILTHANLRANELMGEAWVPGLRPGREVFAAVLPFFHAYGLTLCLSYGIATGATLVLQPRFSLDQLIAAQRRRPITFMPAVPPIYARLADAAEAGRVDLHSVRFSISGAMALDPDLVARWESLSGGLLVEGYGMTEASPIIAGNPIGAHRRPGAVGVPFPGTDARVVDPLDPSREVAPGEPGELVVRGPQVFAGYWQRPDATAATLLPGGWLRTGDVVTMTPDGFIIVVDRLKELIVTGGFNVSPSEVETVLREHPDVRDVAVVGARRPSGDEQVTAVLVLREGCRLDVAALRAFCRQTLARYKVPRAFVPVDALPVSQMGKVLRRRVLELLPRGAAA</sequence>
<comment type="caution">
    <text evidence="3">The sequence shown here is derived from an EMBL/GenBank/DDBJ whole genome shotgun (WGS) entry which is preliminary data.</text>
</comment>
<dbReference type="RefSeq" id="WP_158036441.1">
    <property type="nucleotide sequence ID" value="NZ_BAAAZV010000020.1"/>
</dbReference>
<protein>
    <submittedName>
        <fullName evidence="3">AMP-binding protein</fullName>
    </submittedName>
</protein>
<dbReference type="Gene3D" id="3.40.50.12780">
    <property type="entry name" value="N-terminal domain of ligase-like"/>
    <property type="match status" value="1"/>
</dbReference>
<dbReference type="SUPFAM" id="SSF56801">
    <property type="entry name" value="Acetyl-CoA synthetase-like"/>
    <property type="match status" value="1"/>
</dbReference>
<dbReference type="OrthoDB" id="9803968at2"/>
<dbReference type="PANTHER" id="PTHR43767">
    <property type="entry name" value="LONG-CHAIN-FATTY-ACID--COA LIGASE"/>
    <property type="match status" value="1"/>
</dbReference>
<dbReference type="Proteomes" id="UP000481339">
    <property type="component" value="Unassembled WGS sequence"/>
</dbReference>
<dbReference type="Pfam" id="PF13193">
    <property type="entry name" value="AMP-binding_C"/>
    <property type="match status" value="1"/>
</dbReference>
<proteinExistence type="predicted"/>
<reference evidence="3 4" key="1">
    <citation type="submission" date="2019-09" db="EMBL/GenBank/DDBJ databases">
        <title>Phylogeny of genus Pseudoclavibacter and closely related genus.</title>
        <authorList>
            <person name="Li Y."/>
        </authorList>
    </citation>
    <scope>NUCLEOTIDE SEQUENCE [LARGE SCALE GENOMIC DNA]</scope>
    <source>
        <strain evidence="3 4">JCM 16921</strain>
    </source>
</reference>
<name>A0A7C8BN30_9MICO</name>
<feature type="domain" description="AMP-binding enzyme C-terminal" evidence="2">
    <location>
        <begin position="473"/>
        <end position="548"/>
    </location>
</feature>
<dbReference type="PANTHER" id="PTHR43767:SF12">
    <property type="entry name" value="AMP-DEPENDENT SYNTHETASE AND LIGASE"/>
    <property type="match status" value="1"/>
</dbReference>
<feature type="domain" description="AMP-dependent synthetase/ligase" evidence="1">
    <location>
        <begin position="30"/>
        <end position="422"/>
    </location>
</feature>
<dbReference type="InterPro" id="IPR000873">
    <property type="entry name" value="AMP-dep_synth/lig_dom"/>
</dbReference>
<dbReference type="NCBIfam" id="NF004114">
    <property type="entry name" value="PRK05605.1"/>
    <property type="match status" value="1"/>
</dbReference>
<dbReference type="AlphaFoldDB" id="A0A7C8BN30"/>
<gene>
    <name evidence="3" type="ORF">F8O02_06550</name>
</gene>
<dbReference type="InterPro" id="IPR020845">
    <property type="entry name" value="AMP-binding_CS"/>
</dbReference>
<evidence type="ECO:0000259" key="1">
    <source>
        <dbReference type="Pfam" id="PF00501"/>
    </source>
</evidence>
<dbReference type="InterPro" id="IPR050237">
    <property type="entry name" value="ATP-dep_AMP-bd_enzyme"/>
</dbReference>
<keyword evidence="4" id="KW-1185">Reference proteome</keyword>
<dbReference type="Pfam" id="PF00501">
    <property type="entry name" value="AMP-binding"/>
    <property type="match status" value="1"/>
</dbReference>
<accession>A0A7C8BN30</accession>
<dbReference type="GO" id="GO:0016877">
    <property type="term" value="F:ligase activity, forming carbon-sulfur bonds"/>
    <property type="evidence" value="ECO:0007669"/>
    <property type="project" value="UniProtKB-ARBA"/>
</dbReference>
<dbReference type="InterPro" id="IPR042099">
    <property type="entry name" value="ANL_N_sf"/>
</dbReference>
<dbReference type="Gene3D" id="3.30.300.30">
    <property type="match status" value="1"/>
</dbReference>
<dbReference type="InterPro" id="IPR045851">
    <property type="entry name" value="AMP-bd_C_sf"/>
</dbReference>